<evidence type="ECO:0000259" key="11">
    <source>
        <dbReference type="Pfam" id="PF00593"/>
    </source>
</evidence>
<evidence type="ECO:0000256" key="3">
    <source>
        <dbReference type="ARBA" id="ARBA00022452"/>
    </source>
</evidence>
<keyword evidence="3 8" id="KW-1134">Transmembrane beta strand</keyword>
<evidence type="ECO:0000313" key="14">
    <source>
        <dbReference type="Proteomes" id="UP000488299"/>
    </source>
</evidence>
<dbReference type="GO" id="GO:0044718">
    <property type="term" value="P:siderophore transmembrane transport"/>
    <property type="evidence" value="ECO:0007669"/>
    <property type="project" value="TreeGrafter"/>
</dbReference>
<keyword evidence="14" id="KW-1185">Reference proteome</keyword>
<dbReference type="GO" id="GO:0015344">
    <property type="term" value="F:siderophore uptake transmembrane transporter activity"/>
    <property type="evidence" value="ECO:0007669"/>
    <property type="project" value="TreeGrafter"/>
</dbReference>
<evidence type="ECO:0000256" key="2">
    <source>
        <dbReference type="ARBA" id="ARBA00022448"/>
    </source>
</evidence>
<dbReference type="RefSeq" id="WP_152127193.1">
    <property type="nucleotide sequence ID" value="NZ_WELI01000021.1"/>
</dbReference>
<dbReference type="PROSITE" id="PS52016">
    <property type="entry name" value="TONB_DEPENDENT_REC_3"/>
    <property type="match status" value="1"/>
</dbReference>
<dbReference type="InterPro" id="IPR008969">
    <property type="entry name" value="CarboxyPept-like_regulatory"/>
</dbReference>
<dbReference type="Pfam" id="PF07715">
    <property type="entry name" value="Plug"/>
    <property type="match status" value="1"/>
</dbReference>
<comment type="caution">
    <text evidence="13">The sequence shown here is derived from an EMBL/GenBank/DDBJ whole genome shotgun (WGS) entry which is preliminary data.</text>
</comment>
<dbReference type="PANTHER" id="PTHR30069">
    <property type="entry name" value="TONB-DEPENDENT OUTER MEMBRANE RECEPTOR"/>
    <property type="match status" value="1"/>
</dbReference>
<evidence type="ECO:0000256" key="1">
    <source>
        <dbReference type="ARBA" id="ARBA00004571"/>
    </source>
</evidence>
<dbReference type="InterPro" id="IPR012910">
    <property type="entry name" value="Plug_dom"/>
</dbReference>
<dbReference type="AlphaFoldDB" id="A0A7J5TSG7"/>
<dbReference type="SUPFAM" id="SSF56935">
    <property type="entry name" value="Porins"/>
    <property type="match status" value="1"/>
</dbReference>
<evidence type="ECO:0000259" key="12">
    <source>
        <dbReference type="Pfam" id="PF07715"/>
    </source>
</evidence>
<sequence length="765" mass="85003">MKTILSILCCLCISLSAYAHLGNLTGTVYDQTNNRPLQGVTVRLTGLNRATITNEAGQYRFDNLVASAYKLELSHVGFATQIVDVTVQNDQTTTLRTGMNVAPVALSEVVISSGRPHDQQLISNLDIKLRPITNSQEVLRLVPGLFIGQHAGGGKAEQLFLRGFDLDHGTDIGLTVDGMPVNMVSHAHGQGYADLHFVIPELIEGVDFKKGPYRADKGNFVTAGWADFRTRTTLDRSFVKLEGGQFDTFRAVAGVDLLGKARRSGSNDRRPQSAYLASEYSFSNAYFDSPQRFNRFNLMGKYHGHIGAGTTLTLTGSTFWSRWNHSGQIPDRAVASGQIGFFGAIDPTEGGETDRTNLNAQFLTVTPGNNVFKNSFFYSNYGFELYSNFTFFARDSVNGDQIRQRERRNLFGYTGSYTHETYLGKIRLTTTVGAQYRHDLTGGRVPTELSYTRNRTETLERVQYGDIDELNAALYADEQIQFSDRLTLNAGLRVDYFRNIYTDRLPQPATVGRARQAIVSPKLNLYYTANPRLQLYLNTGKGFHSNDTRVVVPQGGREILPGAYGADAGVIFKPVPRLLVNAAAWYLWLDQEFVYVGDEGVVEPGGRSRRQGVDVSVRYQITNRTNGANLYADLDLNTARPRAVGVESGQNYLPLAPVLTSIGGLSLQTESGFSGSLRYRYMADRPANEDYSIVAKGYFVTDLQANYTRKNYSLGLSVQNLLNTRWKETQFATESRLLNEAAPVNEIHFTPGTPFFARLSLTLFF</sequence>
<accession>A0A7J5TSG7</accession>
<keyword evidence="2 8" id="KW-0813">Transport</keyword>
<keyword evidence="5 9" id="KW-0798">TonB box</keyword>
<reference evidence="13 14" key="1">
    <citation type="submission" date="2019-10" db="EMBL/GenBank/DDBJ databases">
        <title>Rudanella paleaurantiibacter sp. nov., isolated from sludge.</title>
        <authorList>
            <person name="Xu S.Q."/>
        </authorList>
    </citation>
    <scope>NUCLEOTIDE SEQUENCE [LARGE SCALE GENOMIC DNA]</scope>
    <source>
        <strain evidence="13 14">HX-22-17</strain>
    </source>
</reference>
<dbReference type="Gene3D" id="2.40.170.20">
    <property type="entry name" value="TonB-dependent receptor, beta-barrel domain"/>
    <property type="match status" value="1"/>
</dbReference>
<evidence type="ECO:0000256" key="6">
    <source>
        <dbReference type="ARBA" id="ARBA00023136"/>
    </source>
</evidence>
<comment type="subcellular location">
    <subcellularLocation>
        <location evidence="1 8">Cell outer membrane</location>
        <topology evidence="1 8">Multi-pass membrane protein</topology>
    </subcellularLocation>
</comment>
<dbReference type="InterPro" id="IPR037066">
    <property type="entry name" value="Plug_dom_sf"/>
</dbReference>
<feature type="domain" description="TonB-dependent receptor-like beta-barrel" evidence="11">
    <location>
        <begin position="312"/>
        <end position="721"/>
    </location>
</feature>
<keyword evidence="13" id="KW-0675">Receptor</keyword>
<dbReference type="InterPro" id="IPR000531">
    <property type="entry name" value="Beta-barrel_TonB"/>
</dbReference>
<evidence type="ECO:0000256" key="7">
    <source>
        <dbReference type="ARBA" id="ARBA00023237"/>
    </source>
</evidence>
<feature type="signal peptide" evidence="10">
    <location>
        <begin position="1"/>
        <end position="19"/>
    </location>
</feature>
<organism evidence="13 14">
    <name type="scientific">Rudanella paleaurantiibacter</name>
    <dbReference type="NCBI Taxonomy" id="2614655"/>
    <lineage>
        <taxon>Bacteria</taxon>
        <taxon>Pseudomonadati</taxon>
        <taxon>Bacteroidota</taxon>
        <taxon>Cytophagia</taxon>
        <taxon>Cytophagales</taxon>
        <taxon>Cytophagaceae</taxon>
        <taxon>Rudanella</taxon>
    </lineage>
</organism>
<evidence type="ECO:0000313" key="13">
    <source>
        <dbReference type="EMBL" id="KAB7725586.1"/>
    </source>
</evidence>
<dbReference type="GO" id="GO:0009279">
    <property type="term" value="C:cell outer membrane"/>
    <property type="evidence" value="ECO:0007669"/>
    <property type="project" value="UniProtKB-SubCell"/>
</dbReference>
<protein>
    <submittedName>
        <fullName evidence="13">TonB-dependent receptor plug domain-containing protein</fullName>
    </submittedName>
</protein>
<name>A0A7J5TSG7_9BACT</name>
<keyword evidence="4 8" id="KW-0812">Transmembrane</keyword>
<dbReference type="Proteomes" id="UP000488299">
    <property type="component" value="Unassembled WGS sequence"/>
</dbReference>
<comment type="similarity">
    <text evidence="8 9">Belongs to the TonB-dependent receptor family.</text>
</comment>
<proteinExistence type="inferred from homology"/>
<dbReference type="InterPro" id="IPR036942">
    <property type="entry name" value="Beta-barrel_TonB_sf"/>
</dbReference>
<dbReference type="Pfam" id="PF00593">
    <property type="entry name" value="TonB_dep_Rec_b-barrel"/>
    <property type="match status" value="1"/>
</dbReference>
<keyword evidence="7 8" id="KW-0998">Cell outer membrane</keyword>
<feature type="domain" description="TonB-dependent receptor plug" evidence="12">
    <location>
        <begin position="120"/>
        <end position="224"/>
    </location>
</feature>
<keyword evidence="10" id="KW-0732">Signal</keyword>
<dbReference type="InterPro" id="IPR039426">
    <property type="entry name" value="TonB-dep_rcpt-like"/>
</dbReference>
<evidence type="ECO:0000256" key="8">
    <source>
        <dbReference type="PROSITE-ProRule" id="PRU01360"/>
    </source>
</evidence>
<dbReference type="Pfam" id="PF13715">
    <property type="entry name" value="CarbopepD_reg_2"/>
    <property type="match status" value="1"/>
</dbReference>
<evidence type="ECO:0000256" key="4">
    <source>
        <dbReference type="ARBA" id="ARBA00022692"/>
    </source>
</evidence>
<gene>
    <name evidence="13" type="ORF">F5984_25790</name>
</gene>
<feature type="chain" id="PRO_5029513045" evidence="10">
    <location>
        <begin position="20"/>
        <end position="765"/>
    </location>
</feature>
<evidence type="ECO:0000256" key="5">
    <source>
        <dbReference type="ARBA" id="ARBA00023077"/>
    </source>
</evidence>
<dbReference type="Gene3D" id="2.170.130.10">
    <property type="entry name" value="TonB-dependent receptor, plug domain"/>
    <property type="match status" value="1"/>
</dbReference>
<evidence type="ECO:0000256" key="9">
    <source>
        <dbReference type="RuleBase" id="RU003357"/>
    </source>
</evidence>
<dbReference type="Gene3D" id="2.60.40.1120">
    <property type="entry name" value="Carboxypeptidase-like, regulatory domain"/>
    <property type="match status" value="1"/>
</dbReference>
<dbReference type="PANTHER" id="PTHR30069:SF36">
    <property type="entry name" value="BLL6948 PROTEIN"/>
    <property type="match status" value="1"/>
</dbReference>
<evidence type="ECO:0000256" key="10">
    <source>
        <dbReference type="SAM" id="SignalP"/>
    </source>
</evidence>
<keyword evidence="6 8" id="KW-0472">Membrane</keyword>
<dbReference type="EMBL" id="WELI01000021">
    <property type="protein sequence ID" value="KAB7725586.1"/>
    <property type="molecule type" value="Genomic_DNA"/>
</dbReference>
<dbReference type="SUPFAM" id="SSF49464">
    <property type="entry name" value="Carboxypeptidase regulatory domain-like"/>
    <property type="match status" value="1"/>
</dbReference>